<keyword evidence="2" id="KW-0012">Acyltransferase</keyword>
<dbReference type="GO" id="GO:0016747">
    <property type="term" value="F:acyltransferase activity, transferring groups other than amino-acyl groups"/>
    <property type="evidence" value="ECO:0007669"/>
    <property type="project" value="InterPro"/>
</dbReference>
<dbReference type="InterPro" id="IPR016181">
    <property type="entry name" value="Acyl_CoA_acyltransferase"/>
</dbReference>
<dbReference type="PANTHER" id="PTHR43420">
    <property type="entry name" value="ACETYLTRANSFERASE"/>
    <property type="match status" value="1"/>
</dbReference>
<dbReference type="Proteomes" id="UP000317778">
    <property type="component" value="Unassembled WGS sequence"/>
</dbReference>
<dbReference type="InterPro" id="IPR000182">
    <property type="entry name" value="GNAT_dom"/>
</dbReference>
<evidence type="ECO:0000313" key="4">
    <source>
        <dbReference type="EMBL" id="TKJ39675.1"/>
    </source>
</evidence>
<feature type="domain" description="N-acetyltransferase" evidence="3">
    <location>
        <begin position="5"/>
        <end position="207"/>
    </location>
</feature>
<dbReference type="PROSITE" id="PS51186">
    <property type="entry name" value="GNAT"/>
    <property type="match status" value="1"/>
</dbReference>
<dbReference type="Pfam" id="PF00583">
    <property type="entry name" value="Acetyltransf_1"/>
    <property type="match status" value="1"/>
</dbReference>
<evidence type="ECO:0000256" key="1">
    <source>
        <dbReference type="ARBA" id="ARBA00022679"/>
    </source>
</evidence>
<dbReference type="SUPFAM" id="SSF55729">
    <property type="entry name" value="Acyl-CoA N-acyltransferases (Nat)"/>
    <property type="match status" value="1"/>
</dbReference>
<evidence type="ECO:0000259" key="3">
    <source>
        <dbReference type="PROSITE" id="PS51186"/>
    </source>
</evidence>
<dbReference type="EMBL" id="NJBO01000023">
    <property type="protein sequence ID" value="TKJ39675.1"/>
    <property type="molecule type" value="Genomic_DNA"/>
</dbReference>
<dbReference type="Gene3D" id="3.40.630.30">
    <property type="match status" value="1"/>
</dbReference>
<evidence type="ECO:0000256" key="2">
    <source>
        <dbReference type="ARBA" id="ARBA00023315"/>
    </source>
</evidence>
<accession>A0A532UXL8</accession>
<name>A0A532UXL8_UNCT6</name>
<dbReference type="InterPro" id="IPR050680">
    <property type="entry name" value="YpeA/RimI_acetyltransf"/>
</dbReference>
<comment type="caution">
    <text evidence="4">The sequence shown here is derived from an EMBL/GenBank/DDBJ whole genome shotgun (WGS) entry which is preliminary data.</text>
</comment>
<protein>
    <recommendedName>
        <fullName evidence="3">N-acetyltransferase domain-containing protein</fullName>
    </recommendedName>
</protein>
<organism evidence="4 5">
    <name type="scientific">candidate division TA06 bacterium B3_TA06</name>
    <dbReference type="NCBI Taxonomy" id="2012487"/>
    <lineage>
        <taxon>Bacteria</taxon>
        <taxon>Bacteria division TA06</taxon>
    </lineage>
</organism>
<gene>
    <name evidence="4" type="ORF">CEE36_10280</name>
</gene>
<reference evidence="4 5" key="1">
    <citation type="submission" date="2017-06" db="EMBL/GenBank/DDBJ databases">
        <title>Novel microbial phyla capable of carbon fixation and sulfur reduction in deep-sea sediments.</title>
        <authorList>
            <person name="Huang J."/>
            <person name="Baker B."/>
            <person name="Wang Y."/>
        </authorList>
    </citation>
    <scope>NUCLEOTIDE SEQUENCE [LARGE SCALE GENOMIC DNA]</scope>
    <source>
        <strain evidence="4">B3_TA06</strain>
    </source>
</reference>
<sequence>MRKGLILRPASPEDAGQTAPLFYSTGPAAFNLAFGSQDKAISIIRRLFAKPGNPMSFEHTTVAELKGQVIGLLTVADRTIEARTQPQMGAELLRICGPLPLLARLPIHLRLQRLTRLAQDGELCIEDIAVAPQVRGKGIGRLLMQEAERLARRKRYTLISLYVLKDNFQAIGFYRRLGYVCDEEKADAWLARRFGFPGFLRMIKPIFQVSDG</sequence>
<dbReference type="AlphaFoldDB" id="A0A532UXL8"/>
<proteinExistence type="predicted"/>
<keyword evidence="1" id="KW-0808">Transferase</keyword>
<evidence type="ECO:0000313" key="5">
    <source>
        <dbReference type="Proteomes" id="UP000317778"/>
    </source>
</evidence>
<dbReference type="PANTHER" id="PTHR43420:SF47">
    <property type="entry name" value="N-ACETYLTRANSFERASE DOMAIN-CONTAINING PROTEIN"/>
    <property type="match status" value="1"/>
</dbReference>
<dbReference type="CDD" id="cd04301">
    <property type="entry name" value="NAT_SF"/>
    <property type="match status" value="1"/>
</dbReference>